<reference evidence="10" key="1">
    <citation type="submission" date="2022-04" db="EMBL/GenBank/DDBJ databases">
        <title>A functionally conserved STORR gene fusion in Papaver species that diverged 16.8 million years ago.</title>
        <authorList>
            <person name="Catania T."/>
        </authorList>
    </citation>
    <scope>NUCLEOTIDE SEQUENCE</scope>
    <source>
        <strain evidence="10">S-188037</strain>
    </source>
</reference>
<accession>A0AAD4SXK6</accession>
<evidence type="ECO:0000259" key="9">
    <source>
        <dbReference type="PROSITE" id="PS50873"/>
    </source>
</evidence>
<comment type="cofactor">
    <cofactor evidence="7">
        <name>heme b</name>
        <dbReference type="ChEBI" id="CHEBI:60344"/>
    </cofactor>
    <text evidence="7">Binds 1 heme b (iron(II)-protoporphyrin IX) group per subunit.</text>
</comment>
<proteinExistence type="inferred from homology"/>
<dbReference type="PROSITE" id="PS50873">
    <property type="entry name" value="PEROXIDASE_4"/>
    <property type="match status" value="1"/>
</dbReference>
<dbReference type="PANTHER" id="PTHR31388">
    <property type="entry name" value="PEROXIDASE 72-RELATED"/>
    <property type="match status" value="1"/>
</dbReference>
<dbReference type="GO" id="GO:0006979">
    <property type="term" value="P:response to oxidative stress"/>
    <property type="evidence" value="ECO:0007669"/>
    <property type="project" value="InterPro"/>
</dbReference>
<feature type="binding site" evidence="7">
    <location>
        <position position="55"/>
    </location>
    <ligand>
        <name>Ca(2+)</name>
        <dbReference type="ChEBI" id="CHEBI:29108"/>
        <label>2</label>
    </ligand>
</feature>
<feature type="binding site" evidence="7">
    <location>
        <position position="9"/>
    </location>
    <ligand>
        <name>Ca(2+)</name>
        <dbReference type="ChEBI" id="CHEBI:29108"/>
        <label>2</label>
    </ligand>
</feature>
<comment type="caution">
    <text evidence="10">The sequence shown here is derived from an EMBL/GenBank/DDBJ whole genome shotgun (WGS) entry which is preliminary data.</text>
</comment>
<feature type="binding site" description="axial binding residue" evidence="7">
    <location>
        <position position="8"/>
    </location>
    <ligand>
        <name>heme b</name>
        <dbReference type="ChEBI" id="CHEBI:60344"/>
    </ligand>
    <ligandPart>
        <name>Fe</name>
        <dbReference type="ChEBI" id="CHEBI:18248"/>
    </ligandPart>
</feature>
<dbReference type="Pfam" id="PF00141">
    <property type="entry name" value="peroxidase"/>
    <property type="match status" value="1"/>
</dbReference>
<dbReference type="PANTHER" id="PTHR31388:SF5">
    <property type="entry name" value="PEROXIDASE"/>
    <property type="match status" value="1"/>
</dbReference>
<keyword evidence="11" id="KW-1185">Reference proteome</keyword>
<evidence type="ECO:0000256" key="6">
    <source>
        <dbReference type="ARBA" id="ARBA00023004"/>
    </source>
</evidence>
<sequence length="124" mass="13706">MTVLSSAHTISQAGCKSFRNRIYNQTNIDPALATTHRANFPSTRGSGNQNLAPLDVQTPTRFENTYFQNLVAQQGVLISDQALFNNGSQGALMFENNARFLSDFAAAMVKMGTITEIRKKFKDD</sequence>
<dbReference type="PRINTS" id="PR00461">
    <property type="entry name" value="PLPEROXIDASE"/>
</dbReference>
<keyword evidence="4 7" id="KW-0479">Metal-binding</keyword>
<gene>
    <name evidence="10" type="ORF">MKW98_028047</name>
</gene>
<name>A0AAD4SXK6_9MAGN</name>
<feature type="domain" description="Plant heme peroxidase family profile" evidence="9">
    <location>
        <begin position="1"/>
        <end position="124"/>
    </location>
</feature>
<evidence type="ECO:0000313" key="10">
    <source>
        <dbReference type="EMBL" id="KAI3925911.1"/>
    </source>
</evidence>
<evidence type="ECO:0000256" key="2">
    <source>
        <dbReference type="ARBA" id="ARBA00022559"/>
    </source>
</evidence>
<comment type="similarity">
    <text evidence="8">Belongs to the peroxidase family.</text>
</comment>
<feature type="binding site" evidence="7">
    <location>
        <position position="58"/>
    </location>
    <ligand>
        <name>Ca(2+)</name>
        <dbReference type="ChEBI" id="CHEBI:29108"/>
        <label>2</label>
    </ligand>
</feature>
<keyword evidence="5" id="KW-0560">Oxidoreductase</keyword>
<evidence type="ECO:0000256" key="7">
    <source>
        <dbReference type="PIRSR" id="PIRSR600823-3"/>
    </source>
</evidence>
<dbReference type="InterPro" id="IPR010255">
    <property type="entry name" value="Haem_peroxidase_sf"/>
</dbReference>
<keyword evidence="7" id="KW-0106">Calcium</keyword>
<comment type="catalytic activity">
    <reaction evidence="1">
        <text>2 a phenolic donor + H2O2 = 2 a phenolic radical donor + 2 H2O</text>
        <dbReference type="Rhea" id="RHEA:56136"/>
        <dbReference type="ChEBI" id="CHEBI:15377"/>
        <dbReference type="ChEBI" id="CHEBI:16240"/>
        <dbReference type="ChEBI" id="CHEBI:139520"/>
        <dbReference type="ChEBI" id="CHEBI:139521"/>
        <dbReference type="EC" id="1.11.1.7"/>
    </reaction>
</comment>
<evidence type="ECO:0000256" key="3">
    <source>
        <dbReference type="ARBA" id="ARBA00022617"/>
    </source>
</evidence>
<dbReference type="SUPFAM" id="SSF48113">
    <property type="entry name" value="Heme-dependent peroxidases"/>
    <property type="match status" value="1"/>
</dbReference>
<evidence type="ECO:0000256" key="8">
    <source>
        <dbReference type="RuleBase" id="RU004241"/>
    </source>
</evidence>
<dbReference type="InterPro" id="IPR002016">
    <property type="entry name" value="Haem_peroxidase"/>
</dbReference>
<keyword evidence="6 7" id="KW-0408">Iron</keyword>
<protein>
    <recommendedName>
        <fullName evidence="9">Plant heme peroxidase family profile domain-containing protein</fullName>
    </recommendedName>
</protein>
<evidence type="ECO:0000313" key="11">
    <source>
        <dbReference type="Proteomes" id="UP001202328"/>
    </source>
</evidence>
<evidence type="ECO:0000256" key="4">
    <source>
        <dbReference type="ARBA" id="ARBA00022723"/>
    </source>
</evidence>
<dbReference type="EMBL" id="JAJJMB010008071">
    <property type="protein sequence ID" value="KAI3925911.1"/>
    <property type="molecule type" value="Genomic_DNA"/>
</dbReference>
<dbReference type="Gene3D" id="1.10.420.10">
    <property type="entry name" value="Peroxidase, domain 2"/>
    <property type="match status" value="1"/>
</dbReference>
<evidence type="ECO:0000256" key="5">
    <source>
        <dbReference type="ARBA" id="ARBA00023002"/>
    </source>
</evidence>
<keyword evidence="3" id="KW-0349">Heme</keyword>
<organism evidence="10 11">
    <name type="scientific">Papaver atlanticum</name>
    <dbReference type="NCBI Taxonomy" id="357466"/>
    <lineage>
        <taxon>Eukaryota</taxon>
        <taxon>Viridiplantae</taxon>
        <taxon>Streptophyta</taxon>
        <taxon>Embryophyta</taxon>
        <taxon>Tracheophyta</taxon>
        <taxon>Spermatophyta</taxon>
        <taxon>Magnoliopsida</taxon>
        <taxon>Ranunculales</taxon>
        <taxon>Papaveraceae</taxon>
        <taxon>Papaveroideae</taxon>
        <taxon>Papaver</taxon>
    </lineage>
</organism>
<comment type="cofactor">
    <cofactor evidence="7">
        <name>Ca(2+)</name>
        <dbReference type="ChEBI" id="CHEBI:29108"/>
    </cofactor>
    <text evidence="7">Binds 2 calcium ions per subunit.</text>
</comment>
<dbReference type="GO" id="GO:0020037">
    <property type="term" value="F:heme binding"/>
    <property type="evidence" value="ECO:0007669"/>
    <property type="project" value="InterPro"/>
</dbReference>
<dbReference type="AlphaFoldDB" id="A0AAD4SXK6"/>
<dbReference type="GO" id="GO:0046872">
    <property type="term" value="F:metal ion binding"/>
    <property type="evidence" value="ECO:0007669"/>
    <property type="project" value="UniProtKB-KW"/>
</dbReference>
<dbReference type="GO" id="GO:0140825">
    <property type="term" value="F:lactoperoxidase activity"/>
    <property type="evidence" value="ECO:0007669"/>
    <property type="project" value="UniProtKB-EC"/>
</dbReference>
<dbReference type="Proteomes" id="UP001202328">
    <property type="component" value="Unassembled WGS sequence"/>
</dbReference>
<keyword evidence="2" id="KW-0575">Peroxidase</keyword>
<dbReference type="InterPro" id="IPR000823">
    <property type="entry name" value="Peroxidase_pln"/>
</dbReference>
<evidence type="ECO:0000256" key="1">
    <source>
        <dbReference type="ARBA" id="ARBA00000189"/>
    </source>
</evidence>